<name>A0A4S8L2N8_DENBC</name>
<sequence length="61" mass="6783">ITRLIRLLLWVYDPSNYTILTDHGTSHVATMDSDGMAVSLTTTVNLIWGSQVMTEDGMILN</sequence>
<feature type="active site" description="Nucleophile" evidence="1">
    <location>
        <position position="25"/>
    </location>
</feature>
<evidence type="ECO:0000256" key="1">
    <source>
        <dbReference type="PIRSR" id="PIRSR600101-1"/>
    </source>
</evidence>
<dbReference type="OrthoDB" id="1081007at2759"/>
<dbReference type="Proteomes" id="UP000297245">
    <property type="component" value="Unassembled WGS sequence"/>
</dbReference>
<feature type="non-terminal residue" evidence="3">
    <location>
        <position position="1"/>
    </location>
</feature>
<dbReference type="InterPro" id="IPR029055">
    <property type="entry name" value="Ntn_hydrolases_N"/>
</dbReference>
<keyword evidence="4" id="KW-1185">Reference proteome</keyword>
<dbReference type="EMBL" id="ML179714">
    <property type="protein sequence ID" value="THU82699.1"/>
    <property type="molecule type" value="Genomic_DNA"/>
</dbReference>
<dbReference type="GO" id="GO:0036374">
    <property type="term" value="F:glutathione hydrolase activity"/>
    <property type="evidence" value="ECO:0007669"/>
    <property type="project" value="InterPro"/>
</dbReference>
<dbReference type="InterPro" id="IPR000101">
    <property type="entry name" value="GGT_peptidase"/>
</dbReference>
<dbReference type="Gene3D" id="3.60.20.40">
    <property type="match status" value="1"/>
</dbReference>
<feature type="non-terminal residue" evidence="3">
    <location>
        <position position="61"/>
    </location>
</feature>
<dbReference type="PANTHER" id="PTHR11686">
    <property type="entry name" value="GAMMA GLUTAMYL TRANSPEPTIDASE"/>
    <property type="match status" value="1"/>
</dbReference>
<dbReference type="AlphaFoldDB" id="A0A4S8L2N8"/>
<dbReference type="GO" id="GO:0006751">
    <property type="term" value="P:glutathione catabolic process"/>
    <property type="evidence" value="ECO:0007669"/>
    <property type="project" value="InterPro"/>
</dbReference>
<evidence type="ECO:0000256" key="2">
    <source>
        <dbReference type="PIRSR" id="PIRSR600101-2"/>
    </source>
</evidence>
<protein>
    <submittedName>
        <fullName evidence="3">Uncharacterized protein</fullName>
    </submittedName>
</protein>
<proteinExistence type="predicted"/>
<dbReference type="SUPFAM" id="SSF56235">
    <property type="entry name" value="N-terminal nucleophile aminohydrolases (Ntn hydrolases)"/>
    <property type="match status" value="1"/>
</dbReference>
<dbReference type="Pfam" id="PF01019">
    <property type="entry name" value="G_glu_transpept"/>
    <property type="match status" value="1"/>
</dbReference>
<evidence type="ECO:0000313" key="3">
    <source>
        <dbReference type="EMBL" id="THU82699.1"/>
    </source>
</evidence>
<feature type="binding site" evidence="2">
    <location>
        <begin position="43"/>
        <end position="45"/>
    </location>
    <ligand>
        <name>L-glutamate</name>
        <dbReference type="ChEBI" id="CHEBI:29985"/>
    </ligand>
</feature>
<dbReference type="GO" id="GO:0005886">
    <property type="term" value="C:plasma membrane"/>
    <property type="evidence" value="ECO:0007669"/>
    <property type="project" value="TreeGrafter"/>
</dbReference>
<evidence type="ECO:0000313" key="4">
    <source>
        <dbReference type="Proteomes" id="UP000297245"/>
    </source>
</evidence>
<gene>
    <name evidence="3" type="ORF">K435DRAFT_784523</name>
</gene>
<dbReference type="PANTHER" id="PTHR11686:SF62">
    <property type="entry name" value="GLUTATHIONE HYDROLASE"/>
    <property type="match status" value="1"/>
</dbReference>
<dbReference type="InterPro" id="IPR043137">
    <property type="entry name" value="GGT_ssub_C"/>
</dbReference>
<accession>A0A4S8L2N8</accession>
<reference evidence="3 4" key="1">
    <citation type="journal article" date="2019" name="Nat. Ecol. Evol.">
        <title>Megaphylogeny resolves global patterns of mushroom evolution.</title>
        <authorList>
            <person name="Varga T."/>
            <person name="Krizsan K."/>
            <person name="Foldi C."/>
            <person name="Dima B."/>
            <person name="Sanchez-Garcia M."/>
            <person name="Sanchez-Ramirez S."/>
            <person name="Szollosi G.J."/>
            <person name="Szarkandi J.G."/>
            <person name="Papp V."/>
            <person name="Albert L."/>
            <person name="Andreopoulos W."/>
            <person name="Angelini C."/>
            <person name="Antonin V."/>
            <person name="Barry K.W."/>
            <person name="Bougher N.L."/>
            <person name="Buchanan P."/>
            <person name="Buyck B."/>
            <person name="Bense V."/>
            <person name="Catcheside P."/>
            <person name="Chovatia M."/>
            <person name="Cooper J."/>
            <person name="Damon W."/>
            <person name="Desjardin D."/>
            <person name="Finy P."/>
            <person name="Geml J."/>
            <person name="Haridas S."/>
            <person name="Hughes K."/>
            <person name="Justo A."/>
            <person name="Karasinski D."/>
            <person name="Kautmanova I."/>
            <person name="Kiss B."/>
            <person name="Kocsube S."/>
            <person name="Kotiranta H."/>
            <person name="LaButti K.M."/>
            <person name="Lechner B.E."/>
            <person name="Liimatainen K."/>
            <person name="Lipzen A."/>
            <person name="Lukacs Z."/>
            <person name="Mihaltcheva S."/>
            <person name="Morgado L.N."/>
            <person name="Niskanen T."/>
            <person name="Noordeloos M.E."/>
            <person name="Ohm R.A."/>
            <person name="Ortiz-Santana B."/>
            <person name="Ovrebo C."/>
            <person name="Racz N."/>
            <person name="Riley R."/>
            <person name="Savchenko A."/>
            <person name="Shiryaev A."/>
            <person name="Soop K."/>
            <person name="Spirin V."/>
            <person name="Szebenyi C."/>
            <person name="Tomsovsky M."/>
            <person name="Tulloss R.E."/>
            <person name="Uehling J."/>
            <person name="Grigoriev I.V."/>
            <person name="Vagvolgyi C."/>
            <person name="Papp T."/>
            <person name="Martin F.M."/>
            <person name="Miettinen O."/>
            <person name="Hibbett D.S."/>
            <person name="Nagy L.G."/>
        </authorList>
    </citation>
    <scope>NUCLEOTIDE SEQUENCE [LARGE SCALE GENOMIC DNA]</scope>
    <source>
        <strain evidence="3 4">CBS 962.96</strain>
    </source>
</reference>
<organism evidence="3 4">
    <name type="scientific">Dendrothele bispora (strain CBS 962.96)</name>
    <dbReference type="NCBI Taxonomy" id="1314807"/>
    <lineage>
        <taxon>Eukaryota</taxon>
        <taxon>Fungi</taxon>
        <taxon>Dikarya</taxon>
        <taxon>Basidiomycota</taxon>
        <taxon>Agaricomycotina</taxon>
        <taxon>Agaricomycetes</taxon>
        <taxon>Agaricomycetidae</taxon>
        <taxon>Agaricales</taxon>
        <taxon>Agaricales incertae sedis</taxon>
        <taxon>Dendrothele</taxon>
    </lineage>
</organism>